<proteinExistence type="predicted"/>
<dbReference type="EMBL" id="CP058595">
    <property type="protein sequence ID" value="QLG43976.1"/>
    <property type="molecule type" value="Genomic_DNA"/>
</dbReference>
<organism evidence="1 2">
    <name type="scientific">Costertonia aggregata</name>
    <dbReference type="NCBI Taxonomy" id="343403"/>
    <lineage>
        <taxon>Bacteria</taxon>
        <taxon>Pseudomonadati</taxon>
        <taxon>Bacteroidota</taxon>
        <taxon>Flavobacteriia</taxon>
        <taxon>Flavobacteriales</taxon>
        <taxon>Flavobacteriaceae</taxon>
        <taxon>Costertonia</taxon>
    </lineage>
</organism>
<evidence type="ECO:0000313" key="1">
    <source>
        <dbReference type="EMBL" id="QLG43976.1"/>
    </source>
</evidence>
<gene>
    <name evidence="1" type="ORF">HYG79_00960</name>
</gene>
<dbReference type="Proteomes" id="UP000509302">
    <property type="component" value="Chromosome"/>
</dbReference>
<keyword evidence="2" id="KW-1185">Reference proteome</keyword>
<protein>
    <submittedName>
        <fullName evidence="1">Uncharacterized protein</fullName>
    </submittedName>
</protein>
<sequence length="104" mass="11612">MERPNDCKVSNDGIVICCDWLNWTELSGCFKIFDSFGEELISIKTKANLGNSSISLDSKIALVETHNSDNEDGDKIFLFDIPNRNLIAKLDRPTSFVKAKIISS</sequence>
<accession>A0A7H9AKG9</accession>
<name>A0A7H9AKG9_9FLAO</name>
<reference evidence="1 2" key="1">
    <citation type="journal article" date="2006" name="Int. J. Syst. Evol. Microbiol.">
        <title>Costertonia aggregata gen. nov., sp. nov., a mesophilic marine bacterium of the family Flavobacteriaceae, isolated from a mature biofilm.</title>
        <authorList>
            <person name="Kwon K.K."/>
            <person name="Lee Y.K."/>
            <person name="Lee H.K."/>
        </authorList>
    </citation>
    <scope>NUCLEOTIDE SEQUENCE [LARGE SCALE GENOMIC DNA]</scope>
    <source>
        <strain evidence="1 2">KCCM 42265</strain>
    </source>
</reference>
<dbReference type="RefSeq" id="WP_179240312.1">
    <property type="nucleotide sequence ID" value="NZ_CP058595.1"/>
</dbReference>
<dbReference type="KEGG" id="cagg:HYG79_00960"/>
<evidence type="ECO:0000313" key="2">
    <source>
        <dbReference type="Proteomes" id="UP000509302"/>
    </source>
</evidence>
<dbReference type="AlphaFoldDB" id="A0A7H9AKG9"/>